<evidence type="ECO:0000313" key="1">
    <source>
        <dbReference type="EMBL" id="JAE07671.1"/>
    </source>
</evidence>
<protein>
    <submittedName>
        <fullName evidence="1">Uncharacterized protein</fullName>
    </submittedName>
</protein>
<reference evidence="1" key="1">
    <citation type="submission" date="2014-09" db="EMBL/GenBank/DDBJ databases">
        <authorList>
            <person name="Magalhaes I.L.F."/>
            <person name="Oliveira U."/>
            <person name="Santos F.R."/>
            <person name="Vidigal T.H.D.A."/>
            <person name="Brescovit A.D."/>
            <person name="Santos A.J."/>
        </authorList>
    </citation>
    <scope>NUCLEOTIDE SEQUENCE</scope>
    <source>
        <tissue evidence="1">Shoot tissue taken approximately 20 cm above the soil surface</tissue>
    </source>
</reference>
<dbReference type="EMBL" id="GBRH01190225">
    <property type="protein sequence ID" value="JAE07671.1"/>
    <property type="molecule type" value="Transcribed_RNA"/>
</dbReference>
<accession>A0A0A9FC33</accession>
<proteinExistence type="predicted"/>
<sequence>MLSNCCALEWLSVVHCNTDGELKVHSPLPCLLFLNITFCELTDGNSCHETQNICLQGISGAY</sequence>
<organism evidence="1">
    <name type="scientific">Arundo donax</name>
    <name type="common">Giant reed</name>
    <name type="synonym">Donax arundinaceus</name>
    <dbReference type="NCBI Taxonomy" id="35708"/>
    <lineage>
        <taxon>Eukaryota</taxon>
        <taxon>Viridiplantae</taxon>
        <taxon>Streptophyta</taxon>
        <taxon>Embryophyta</taxon>
        <taxon>Tracheophyta</taxon>
        <taxon>Spermatophyta</taxon>
        <taxon>Magnoliopsida</taxon>
        <taxon>Liliopsida</taxon>
        <taxon>Poales</taxon>
        <taxon>Poaceae</taxon>
        <taxon>PACMAD clade</taxon>
        <taxon>Arundinoideae</taxon>
        <taxon>Arundineae</taxon>
        <taxon>Arundo</taxon>
    </lineage>
</organism>
<name>A0A0A9FC33_ARUDO</name>
<reference evidence="1" key="2">
    <citation type="journal article" date="2015" name="Data Brief">
        <title>Shoot transcriptome of the giant reed, Arundo donax.</title>
        <authorList>
            <person name="Barrero R.A."/>
            <person name="Guerrero F.D."/>
            <person name="Moolhuijzen P."/>
            <person name="Goolsby J.A."/>
            <person name="Tidwell J."/>
            <person name="Bellgard S.E."/>
            <person name="Bellgard M.I."/>
        </authorList>
    </citation>
    <scope>NUCLEOTIDE SEQUENCE</scope>
    <source>
        <tissue evidence="1">Shoot tissue taken approximately 20 cm above the soil surface</tissue>
    </source>
</reference>
<dbReference type="AlphaFoldDB" id="A0A0A9FC33"/>